<name>A0ABQ6H684_9GAMM</name>
<keyword evidence="8 13" id="KW-0378">Hydrolase</keyword>
<dbReference type="InterPro" id="IPR019301">
    <property type="entry name" value="Flagellar_prot_FlgJ_N"/>
</dbReference>
<comment type="caution">
    <text evidence="13">The sequence shown here is derived from an EMBL/GenBank/DDBJ whole genome shotgun (WGS) entry which is preliminary data.</text>
</comment>
<keyword evidence="7" id="KW-1005">Bacterial flagellum biogenesis</keyword>
<dbReference type="Pfam" id="PF01832">
    <property type="entry name" value="Glucosaminidase"/>
    <property type="match status" value="1"/>
</dbReference>
<evidence type="ECO:0000256" key="8">
    <source>
        <dbReference type="ARBA" id="ARBA00022801"/>
    </source>
</evidence>
<dbReference type="Proteomes" id="UP001157133">
    <property type="component" value="Unassembled WGS sequence"/>
</dbReference>
<protein>
    <recommendedName>
        <fullName evidence="5">Peptidoglycan hydrolase FlgJ</fullName>
    </recommendedName>
    <alternativeName>
        <fullName evidence="11">Muramidase FlgJ</fullName>
    </alternativeName>
</protein>
<reference evidence="13 14" key="1">
    <citation type="submission" date="2023-03" db="EMBL/GenBank/DDBJ databases">
        <title>Draft genome sequence of Thalassotalea eurytherma JCM 18482T.</title>
        <authorList>
            <person name="Sawabe T."/>
        </authorList>
    </citation>
    <scope>NUCLEOTIDE SEQUENCE [LARGE SCALE GENOMIC DNA]</scope>
    <source>
        <strain evidence="13 14">JCM 18482</strain>
    </source>
</reference>
<dbReference type="Pfam" id="PF10135">
    <property type="entry name" value="Rod-binding"/>
    <property type="match status" value="1"/>
</dbReference>
<dbReference type="InterPro" id="IPR013377">
    <property type="entry name" value="FlgJ"/>
</dbReference>
<evidence type="ECO:0000256" key="10">
    <source>
        <dbReference type="ARBA" id="ARBA00023316"/>
    </source>
</evidence>
<organism evidence="13 14">
    <name type="scientific">Thalassotalea eurytherma</name>
    <dbReference type="NCBI Taxonomy" id="1144278"/>
    <lineage>
        <taxon>Bacteria</taxon>
        <taxon>Pseudomonadati</taxon>
        <taxon>Pseudomonadota</taxon>
        <taxon>Gammaproteobacteria</taxon>
        <taxon>Alteromonadales</taxon>
        <taxon>Colwelliaceae</taxon>
        <taxon>Thalassotalea</taxon>
    </lineage>
</organism>
<evidence type="ECO:0000313" key="13">
    <source>
        <dbReference type="EMBL" id="GLX83663.1"/>
    </source>
</evidence>
<comment type="similarity">
    <text evidence="3">In the N-terminal section; belongs to the FlgJ family.</text>
</comment>
<dbReference type="InterPro" id="IPR051056">
    <property type="entry name" value="Glycosyl_Hydrolase_73"/>
</dbReference>
<sequence>MKTPGAEAANFFDLTSLNNIRQQSKADDQASKDQALETAAKQFEAIFMQMLLKSMRSAQEVLESDSPFNSQNAKFYRDMHDQQLALELSNNGSLGLSDLIVRQLGGDQDNYKPASVLRSDGELTSLVQRQQTSATNSNDRPFSELIDQAKQSLSFEQPEDFVQQLTQPAKAVEKALGIPYQVVIAQSALETGWGKKIIQKTDGQSSNNLFNIKADSRWQGDKASKETLEFENGTMAKKNEPFRVYDSIKDSVNDYIDFLSSNDRYQDALNNSSNVEHFLHGLQKAGYATDPQYAKKIIGTLKRVTSILGN</sequence>
<dbReference type="RefSeq" id="WP_284209142.1">
    <property type="nucleotide sequence ID" value="NZ_BSSU01000020.1"/>
</dbReference>
<dbReference type="PANTHER" id="PTHR33308">
    <property type="entry name" value="PEPTIDOGLYCAN HYDROLASE FLGJ"/>
    <property type="match status" value="1"/>
</dbReference>
<dbReference type="SMART" id="SM00047">
    <property type="entry name" value="LYZ2"/>
    <property type="match status" value="1"/>
</dbReference>
<evidence type="ECO:0000256" key="2">
    <source>
        <dbReference type="ARBA" id="ARBA00004418"/>
    </source>
</evidence>
<dbReference type="PANTHER" id="PTHR33308:SF9">
    <property type="entry name" value="PEPTIDOGLYCAN HYDROLASE FLGJ"/>
    <property type="match status" value="1"/>
</dbReference>
<evidence type="ECO:0000256" key="3">
    <source>
        <dbReference type="ARBA" id="ARBA00006880"/>
    </source>
</evidence>
<dbReference type="PRINTS" id="PR01002">
    <property type="entry name" value="FLGFLGJ"/>
</dbReference>
<dbReference type="InterPro" id="IPR002901">
    <property type="entry name" value="MGlyc_endo_b_GlcNAc-like_dom"/>
</dbReference>
<proteinExistence type="inferred from homology"/>
<dbReference type="EMBL" id="BSSU01000020">
    <property type="protein sequence ID" value="GLX83663.1"/>
    <property type="molecule type" value="Genomic_DNA"/>
</dbReference>
<evidence type="ECO:0000256" key="4">
    <source>
        <dbReference type="ARBA" id="ARBA00007974"/>
    </source>
</evidence>
<evidence type="ECO:0000256" key="7">
    <source>
        <dbReference type="ARBA" id="ARBA00022795"/>
    </source>
</evidence>
<comment type="similarity">
    <text evidence="4">In the C-terminal section; belongs to the glycosyl hydrolase 73 family.</text>
</comment>
<keyword evidence="10" id="KW-0961">Cell wall biogenesis/degradation</keyword>
<gene>
    <name evidence="13" type="primary">flgJ</name>
    <name evidence="13" type="ORF">theurythT_31160</name>
</gene>
<dbReference type="GO" id="GO:0016787">
    <property type="term" value="F:hydrolase activity"/>
    <property type="evidence" value="ECO:0007669"/>
    <property type="project" value="UniProtKB-KW"/>
</dbReference>
<evidence type="ECO:0000256" key="9">
    <source>
        <dbReference type="ARBA" id="ARBA00023295"/>
    </source>
</evidence>
<comment type="function">
    <text evidence="1">Flagellum-specific muramidase which hydrolyzes the peptidoglycan layer to assemble the rod structure in the periplasmic space.</text>
</comment>
<dbReference type="Gene3D" id="1.10.530.10">
    <property type="match status" value="1"/>
</dbReference>
<evidence type="ECO:0000256" key="11">
    <source>
        <dbReference type="ARBA" id="ARBA00030835"/>
    </source>
</evidence>
<keyword evidence="14" id="KW-1185">Reference proteome</keyword>
<comment type="subcellular location">
    <subcellularLocation>
        <location evidence="2">Periplasm</location>
    </subcellularLocation>
</comment>
<keyword evidence="9" id="KW-0326">Glycosidase</keyword>
<keyword evidence="6" id="KW-0574">Periplasm</keyword>
<evidence type="ECO:0000256" key="6">
    <source>
        <dbReference type="ARBA" id="ARBA00022764"/>
    </source>
</evidence>
<dbReference type="NCBIfam" id="TIGR02541">
    <property type="entry name" value="flagell_FlgJ"/>
    <property type="match status" value="1"/>
</dbReference>
<feature type="domain" description="Mannosyl-glycoprotein endo-beta-N-acetylglucosamidase-like" evidence="12">
    <location>
        <begin position="146"/>
        <end position="310"/>
    </location>
</feature>
<evidence type="ECO:0000313" key="14">
    <source>
        <dbReference type="Proteomes" id="UP001157133"/>
    </source>
</evidence>
<evidence type="ECO:0000256" key="1">
    <source>
        <dbReference type="ARBA" id="ARBA00002954"/>
    </source>
</evidence>
<evidence type="ECO:0000259" key="12">
    <source>
        <dbReference type="SMART" id="SM00047"/>
    </source>
</evidence>
<accession>A0ABQ6H684</accession>
<evidence type="ECO:0000256" key="5">
    <source>
        <dbReference type="ARBA" id="ARBA00013433"/>
    </source>
</evidence>
<dbReference type="Gene3D" id="2.10.70.40">
    <property type="entry name" value="peptidoglycan hydrolase"/>
    <property type="match status" value="1"/>
</dbReference>